<proteinExistence type="predicted"/>
<feature type="region of interest" description="Disordered" evidence="1">
    <location>
        <begin position="87"/>
        <end position="113"/>
    </location>
</feature>
<dbReference type="InterPro" id="IPR039552">
    <property type="entry name" value="IS66_C"/>
</dbReference>
<dbReference type="InterPro" id="IPR004291">
    <property type="entry name" value="Transposase_IS66_central"/>
</dbReference>
<evidence type="ECO:0000259" key="4">
    <source>
        <dbReference type="Pfam" id="PF13007"/>
    </source>
</evidence>
<dbReference type="PANTHER" id="PTHR33678:SF1">
    <property type="entry name" value="BLL1576 PROTEIN"/>
    <property type="match status" value="1"/>
</dbReference>
<evidence type="ECO:0000259" key="5">
    <source>
        <dbReference type="Pfam" id="PF13817"/>
    </source>
</evidence>
<evidence type="ECO:0000313" key="7">
    <source>
        <dbReference type="Proteomes" id="UP001201463"/>
    </source>
</evidence>
<dbReference type="Pfam" id="PF13817">
    <property type="entry name" value="DDE_Tnp_IS66_C"/>
    <property type="match status" value="1"/>
</dbReference>
<dbReference type="NCBIfam" id="NF033517">
    <property type="entry name" value="transpos_IS66"/>
    <property type="match status" value="1"/>
</dbReference>
<dbReference type="Pfam" id="PF13005">
    <property type="entry name" value="zf-IS66"/>
    <property type="match status" value="1"/>
</dbReference>
<dbReference type="Pfam" id="PF13007">
    <property type="entry name" value="LZ_Tnp_IS66"/>
    <property type="match status" value="1"/>
</dbReference>
<dbReference type="RefSeq" id="WP_233395090.1">
    <property type="nucleotide sequence ID" value="NZ_JAJTWT010000019.1"/>
</dbReference>
<accession>A0ABS8XPS5</accession>
<dbReference type="EMBL" id="JAJTWT010000019">
    <property type="protein sequence ID" value="MCE4540576.1"/>
    <property type="molecule type" value="Genomic_DNA"/>
</dbReference>
<dbReference type="PANTHER" id="PTHR33678">
    <property type="entry name" value="BLL1576 PROTEIN"/>
    <property type="match status" value="1"/>
</dbReference>
<comment type="caution">
    <text evidence="6">The sequence shown here is derived from an EMBL/GenBank/DDBJ whole genome shotgun (WGS) entry which is preliminary data.</text>
</comment>
<sequence length="526" mass="58705">MQLMACPVDRSALPDDVEVLKDLLVQAGAAFEALRQQANHQMASLAAQLAEFKRRVFGPRGEGLSLLQPELWQESVQFPVPPEAFEEVKGHKRRRSGRPAIDPDLPRRRVEHDLSEQEKAEFARVVCIGEEISETLEYTPARLEVLQHARLKYRCEDEQGASTIRTAWAQPSPLARSNAGPGLLAHVTVSKYADHNPLARIERILGRHHAGSSAPVSRQTLCDWTLGATELLEPLMPLLKRHVLGSAVIFTDDTPLALKAPRGDGRGKTLTARLWVYLAGGWLPDGPGRWQRVAPAALYDFTTDRAGGHARRMLGAWRGFLQADDFAGYAQSFREGVTHAACLVHARRRFARIVKDAPKGSPPGLAHQAMKFFAEIYRIEGEIRDADPDERLRVRQERTRLVMQDLHDWLQGHAPTVLPKSPLGEAFGYALSNWAALNTFVEHGILEADNNLSERALKPVALSRKNWLFAGSERGGRAAAVALSLIETAKLNGIEPYAYLRDVLQRINGHRQDRLEELLPMYWKPA</sequence>
<keyword evidence="7" id="KW-1185">Reference proteome</keyword>
<organism evidence="6 7">
    <name type="scientific">Pelomonas caseinilytica</name>
    <dbReference type="NCBI Taxonomy" id="2906763"/>
    <lineage>
        <taxon>Bacteria</taxon>
        <taxon>Pseudomonadati</taxon>
        <taxon>Pseudomonadota</taxon>
        <taxon>Betaproteobacteria</taxon>
        <taxon>Burkholderiales</taxon>
        <taxon>Sphaerotilaceae</taxon>
        <taxon>Roseateles</taxon>
    </lineage>
</organism>
<gene>
    <name evidence="6" type="ORF">LXT12_25375</name>
</gene>
<feature type="compositionally biased region" description="Basic and acidic residues" evidence="1">
    <location>
        <begin position="104"/>
        <end position="113"/>
    </location>
</feature>
<dbReference type="Proteomes" id="UP001201463">
    <property type="component" value="Unassembled WGS sequence"/>
</dbReference>
<evidence type="ECO:0000259" key="3">
    <source>
        <dbReference type="Pfam" id="PF13005"/>
    </source>
</evidence>
<feature type="domain" description="Transposase IS66 central" evidence="2">
    <location>
        <begin position="177"/>
        <end position="477"/>
    </location>
</feature>
<dbReference type="InterPro" id="IPR024463">
    <property type="entry name" value="Transposase_TnpC_homeodom"/>
</dbReference>
<dbReference type="Pfam" id="PF03050">
    <property type="entry name" value="DDE_Tnp_IS66"/>
    <property type="match status" value="1"/>
</dbReference>
<evidence type="ECO:0000256" key="1">
    <source>
        <dbReference type="SAM" id="MobiDB-lite"/>
    </source>
</evidence>
<feature type="domain" description="Transposase IS66 C-terminal" evidence="5">
    <location>
        <begin position="484"/>
        <end position="520"/>
    </location>
</feature>
<dbReference type="InterPro" id="IPR052344">
    <property type="entry name" value="Transposase-related"/>
</dbReference>
<feature type="domain" description="Transposase TnpC homeodomain" evidence="4">
    <location>
        <begin position="45"/>
        <end position="110"/>
    </location>
</feature>
<reference evidence="6 7" key="1">
    <citation type="submission" date="2021-12" db="EMBL/GenBank/DDBJ databases">
        <title>Genome seq of p7.</title>
        <authorList>
            <person name="Seo T."/>
        </authorList>
    </citation>
    <scope>NUCLEOTIDE SEQUENCE [LARGE SCALE GENOMIC DNA]</scope>
    <source>
        <strain evidence="6 7">P7</strain>
    </source>
</reference>
<evidence type="ECO:0000313" key="6">
    <source>
        <dbReference type="EMBL" id="MCE4540576.1"/>
    </source>
</evidence>
<name>A0ABS8XPS5_9BURK</name>
<dbReference type="InterPro" id="IPR024474">
    <property type="entry name" value="Znf_dom_IS66"/>
</dbReference>
<feature type="domain" description="Transposase IS66 zinc-finger binding" evidence="3">
    <location>
        <begin position="125"/>
        <end position="156"/>
    </location>
</feature>
<protein>
    <submittedName>
        <fullName evidence="6">IS66 family transposase</fullName>
    </submittedName>
</protein>
<evidence type="ECO:0000259" key="2">
    <source>
        <dbReference type="Pfam" id="PF03050"/>
    </source>
</evidence>